<keyword evidence="7" id="KW-0503">Monooxygenase</keyword>
<dbReference type="Gene3D" id="3.50.50.60">
    <property type="entry name" value="FAD/NAD(P)-binding domain"/>
    <property type="match status" value="2"/>
</dbReference>
<dbReference type="InterPro" id="IPR051205">
    <property type="entry name" value="UbiH/COQ6_monooxygenase"/>
</dbReference>
<comment type="caution">
    <text evidence="9">The sequence shown here is derived from an EMBL/GenBank/DDBJ whole genome shotgun (WGS) entry which is preliminary data.</text>
</comment>
<dbReference type="PANTHER" id="PTHR43876:SF7">
    <property type="entry name" value="UBIQUINONE BIOSYNTHESIS MONOOXYGENASE COQ6, MITOCHONDRIAL"/>
    <property type="match status" value="1"/>
</dbReference>
<comment type="pathway">
    <text evidence="2">Cofactor biosynthesis; ubiquinone biosynthesis.</text>
</comment>
<dbReference type="InterPro" id="IPR002938">
    <property type="entry name" value="FAD-bd"/>
</dbReference>
<keyword evidence="6" id="KW-0560">Oxidoreductase</keyword>
<dbReference type="InterPro" id="IPR036188">
    <property type="entry name" value="FAD/NAD-bd_sf"/>
</dbReference>
<evidence type="ECO:0000256" key="3">
    <source>
        <dbReference type="ARBA" id="ARBA00005349"/>
    </source>
</evidence>
<evidence type="ECO:0000256" key="1">
    <source>
        <dbReference type="ARBA" id="ARBA00001974"/>
    </source>
</evidence>
<comment type="similarity">
    <text evidence="3">Belongs to the UbiH/COQ6 family.</text>
</comment>
<evidence type="ECO:0000256" key="7">
    <source>
        <dbReference type="ARBA" id="ARBA00023033"/>
    </source>
</evidence>
<evidence type="ECO:0000256" key="2">
    <source>
        <dbReference type="ARBA" id="ARBA00004749"/>
    </source>
</evidence>
<organism evidence="9 10">
    <name type="scientific">Alcanivorax quisquiliarum</name>
    <dbReference type="NCBI Taxonomy" id="2933565"/>
    <lineage>
        <taxon>Bacteria</taxon>
        <taxon>Pseudomonadati</taxon>
        <taxon>Pseudomonadota</taxon>
        <taxon>Gammaproteobacteria</taxon>
        <taxon>Oceanospirillales</taxon>
        <taxon>Alcanivoracaceae</taxon>
        <taxon>Alcanivorax</taxon>
    </lineage>
</organism>
<evidence type="ECO:0000256" key="4">
    <source>
        <dbReference type="ARBA" id="ARBA00022630"/>
    </source>
</evidence>
<keyword evidence="9" id="KW-0830">Ubiquinone</keyword>
<accession>A0ABT0E5G5</accession>
<dbReference type="PRINTS" id="PR00420">
    <property type="entry name" value="RNGMNOXGNASE"/>
</dbReference>
<sequence>MATESVDLVIIGGGMAGGLLAAILAGGPLRVQLVDAAPVPQMPQGLARPRVSALTEASQRMLVRTGAWAKLPPERVQSYTRMQVWDGDGTGEVVFDAVEAGVPSLGWIVENDAVVAALHQALATATNVRWHCDARVTRLQRSAAGWQIALADGRELAAPMLVGADGARSSVRENAGIPGTLRPTGHLAIVGTVAMERPHGRCARQRFMDTGPLALLPLGGDRHHCSLVWSCLPAEAERLMALEGDAFDVALTQASQGCCGALRLLGKRGLFPINELHASEYVSDGVALIGDAAHVVHPLAGQGINMGMLDAAVLAEEFERASTRGLPFYHQSALARYQRRRRGHNALMLNVLHGFKVLFEQPSLEVRLMRNLGMNLFNRAAPVKRMLTRHALGRSGDLPALARRN</sequence>
<dbReference type="Pfam" id="PF01494">
    <property type="entry name" value="FAD_binding_3"/>
    <property type="match status" value="1"/>
</dbReference>
<comment type="cofactor">
    <cofactor evidence="1">
        <name>FAD</name>
        <dbReference type="ChEBI" id="CHEBI:57692"/>
    </cofactor>
</comment>
<dbReference type="SUPFAM" id="SSF51905">
    <property type="entry name" value="FAD/NAD(P)-binding domain"/>
    <property type="match status" value="1"/>
</dbReference>
<dbReference type="PANTHER" id="PTHR43876">
    <property type="entry name" value="UBIQUINONE BIOSYNTHESIS MONOOXYGENASE COQ6, MITOCHONDRIAL"/>
    <property type="match status" value="1"/>
</dbReference>
<reference evidence="9" key="1">
    <citation type="submission" date="2022-04" db="EMBL/GenBank/DDBJ databases">
        <title>Alcanivorax sp. CY1518 draft genome sequence.</title>
        <authorList>
            <person name="Zhao G."/>
            <person name="An M."/>
        </authorList>
    </citation>
    <scope>NUCLEOTIDE SEQUENCE</scope>
    <source>
        <strain evidence="9">CY1518</strain>
    </source>
</reference>
<name>A0ABT0E5G5_9GAMM</name>
<dbReference type="EMBL" id="JALKII010000002">
    <property type="protein sequence ID" value="MCK0537070.1"/>
    <property type="molecule type" value="Genomic_DNA"/>
</dbReference>
<keyword evidence="5" id="KW-0274">FAD</keyword>
<evidence type="ECO:0000313" key="9">
    <source>
        <dbReference type="EMBL" id="MCK0537070.1"/>
    </source>
</evidence>
<evidence type="ECO:0000256" key="5">
    <source>
        <dbReference type="ARBA" id="ARBA00022827"/>
    </source>
</evidence>
<dbReference type="Proteomes" id="UP001165524">
    <property type="component" value="Unassembled WGS sequence"/>
</dbReference>
<keyword evidence="4" id="KW-0285">Flavoprotein</keyword>
<dbReference type="NCBIfam" id="TIGR01988">
    <property type="entry name" value="Ubi-OHases"/>
    <property type="match status" value="1"/>
</dbReference>
<dbReference type="RefSeq" id="WP_246949380.1">
    <property type="nucleotide sequence ID" value="NZ_JALKII010000002.1"/>
</dbReference>
<proteinExistence type="inferred from homology"/>
<feature type="domain" description="FAD-binding" evidence="8">
    <location>
        <begin position="6"/>
        <end position="336"/>
    </location>
</feature>
<evidence type="ECO:0000259" key="8">
    <source>
        <dbReference type="Pfam" id="PF01494"/>
    </source>
</evidence>
<gene>
    <name evidence="9" type="ORF">MU846_05045</name>
</gene>
<protein>
    <submittedName>
        <fullName evidence="9">UbiH/UbiF/VisC/COQ6 family ubiquinone biosynthesis hydroxylase</fullName>
    </submittedName>
</protein>
<dbReference type="InterPro" id="IPR010971">
    <property type="entry name" value="UbiH/COQ6"/>
</dbReference>
<dbReference type="PROSITE" id="PS01304">
    <property type="entry name" value="UBIH"/>
    <property type="match status" value="1"/>
</dbReference>
<evidence type="ECO:0000256" key="6">
    <source>
        <dbReference type="ARBA" id="ARBA00023002"/>
    </source>
</evidence>
<dbReference type="InterPro" id="IPR018168">
    <property type="entry name" value="Ubi_Hdrlase_CS"/>
</dbReference>
<keyword evidence="10" id="KW-1185">Reference proteome</keyword>
<evidence type="ECO:0000313" key="10">
    <source>
        <dbReference type="Proteomes" id="UP001165524"/>
    </source>
</evidence>